<dbReference type="CDD" id="cd00077">
    <property type="entry name" value="HDc"/>
    <property type="match status" value="1"/>
</dbReference>
<keyword evidence="6" id="KW-1185">Reference proteome</keyword>
<organism evidence="5 6">
    <name type="scientific">Dissulfurirhabdus thermomarina</name>
    <dbReference type="NCBI Taxonomy" id="1765737"/>
    <lineage>
        <taxon>Bacteria</taxon>
        <taxon>Deltaproteobacteria</taxon>
        <taxon>Dissulfurirhabdaceae</taxon>
        <taxon>Dissulfurirhabdus</taxon>
    </lineage>
</organism>
<dbReference type="InterPro" id="IPR006675">
    <property type="entry name" value="HDIG_dom"/>
</dbReference>
<dbReference type="Gene3D" id="1.10.3210.10">
    <property type="entry name" value="Hypothetical protein af1432"/>
    <property type="match status" value="1"/>
</dbReference>
<gene>
    <name evidence="5" type="ORF">G3N55_02955</name>
</gene>
<keyword evidence="2" id="KW-0175">Coiled coil</keyword>
<dbReference type="PANTHER" id="PTHR45228">
    <property type="entry name" value="CYCLIC DI-GMP PHOSPHODIESTERASE TM_0186-RELATED"/>
    <property type="match status" value="1"/>
</dbReference>
<dbReference type="Pfam" id="PF00072">
    <property type="entry name" value="Response_reg"/>
    <property type="match status" value="1"/>
</dbReference>
<dbReference type="SUPFAM" id="SSF52172">
    <property type="entry name" value="CheY-like"/>
    <property type="match status" value="1"/>
</dbReference>
<evidence type="ECO:0000259" key="3">
    <source>
        <dbReference type="PROSITE" id="PS50110"/>
    </source>
</evidence>
<feature type="domain" description="Response regulatory" evidence="3">
    <location>
        <begin position="23"/>
        <end position="138"/>
    </location>
</feature>
<dbReference type="AlphaFoldDB" id="A0A6N9TNZ4"/>
<feature type="coiled-coil region" evidence="2">
    <location>
        <begin position="144"/>
        <end position="196"/>
    </location>
</feature>
<comment type="caution">
    <text evidence="5">The sequence shown here is derived from an EMBL/GenBank/DDBJ whole genome shotgun (WGS) entry which is preliminary data.</text>
</comment>
<feature type="domain" description="HD-GYP" evidence="4">
    <location>
        <begin position="193"/>
        <end position="385"/>
    </location>
</feature>
<dbReference type="EMBL" id="JAAGRR010000018">
    <property type="protein sequence ID" value="NDY41813.1"/>
    <property type="molecule type" value="Genomic_DNA"/>
</dbReference>
<dbReference type="PROSITE" id="PS50110">
    <property type="entry name" value="RESPONSE_REGULATORY"/>
    <property type="match status" value="1"/>
</dbReference>
<accession>A0A6N9TNZ4</accession>
<dbReference type="InterPro" id="IPR011006">
    <property type="entry name" value="CheY-like_superfamily"/>
</dbReference>
<dbReference type="InterPro" id="IPR001789">
    <property type="entry name" value="Sig_transdc_resp-reg_receiver"/>
</dbReference>
<dbReference type="Gene3D" id="3.40.50.2300">
    <property type="match status" value="1"/>
</dbReference>
<evidence type="ECO:0000313" key="5">
    <source>
        <dbReference type="EMBL" id="NDY41813.1"/>
    </source>
</evidence>
<name>A0A6N9TNZ4_DISTH</name>
<feature type="modified residue" description="4-aspartylphosphate" evidence="1">
    <location>
        <position position="72"/>
    </location>
</feature>
<dbReference type="CDD" id="cd17569">
    <property type="entry name" value="REC_HupR-like"/>
    <property type="match status" value="1"/>
</dbReference>
<dbReference type="PROSITE" id="PS51832">
    <property type="entry name" value="HD_GYP"/>
    <property type="match status" value="1"/>
</dbReference>
<evidence type="ECO:0000256" key="2">
    <source>
        <dbReference type="SAM" id="Coils"/>
    </source>
</evidence>
<dbReference type="GO" id="GO:0000160">
    <property type="term" value="P:phosphorelay signal transduction system"/>
    <property type="evidence" value="ECO:0007669"/>
    <property type="project" value="InterPro"/>
</dbReference>
<dbReference type="RefSeq" id="WP_163297968.1">
    <property type="nucleotide sequence ID" value="NZ_JAAGRR010000018.1"/>
</dbReference>
<protein>
    <submittedName>
        <fullName evidence="5">Response regulator</fullName>
    </submittedName>
</protein>
<dbReference type="PANTHER" id="PTHR45228:SF8">
    <property type="entry name" value="TWO-COMPONENT RESPONSE REGULATOR-RELATED"/>
    <property type="match status" value="1"/>
</dbReference>
<dbReference type="InterPro" id="IPR052020">
    <property type="entry name" value="Cyclic_di-GMP/3'3'-cGAMP_PDE"/>
</dbReference>
<sequence>MTDQVMETPPRGGAAAPGGNVQTVLLVDDEENILKALNRLLRREGYRVLATTSPMEAMDLVLEHPVAVVISDQRMPEVSGTELLAAIKEAAPDVVRVMLTGYADMEAAMDAINKGEVFRFITKPWQESDLVATVRQAALQHFLVTENRRLLQVTEEQNQRLQELNARLEEKVLERTRELEDRHRELQELHARLQTNFRDTVRVFVEIMELYDPFLGGHANRVAALARRLAERMGIEGVDLDLVEIGAALHDIGLIGAPKEVVKVPADRLTPAQQEIYRGHPALGQRLLKKIEFLRQAALLVRSHHERFDGQGFPDGLPGVAIPVGAMITHAASYLDGLVHREGVAPAKALERMSGLAGTVFDPEVVRVLAELVPAQAPPRKVVALPLEELEPGMRLAADIKTASGRFLVPRGTRLNEVQIMRLRNFHQVDPIAGRVRVSLED</sequence>
<dbReference type="InterPro" id="IPR003607">
    <property type="entry name" value="HD/PDEase_dom"/>
</dbReference>
<dbReference type="Pfam" id="PF13487">
    <property type="entry name" value="HD_5"/>
    <property type="match status" value="1"/>
</dbReference>
<evidence type="ECO:0000256" key="1">
    <source>
        <dbReference type="PROSITE-ProRule" id="PRU00169"/>
    </source>
</evidence>
<keyword evidence="1" id="KW-0597">Phosphoprotein</keyword>
<dbReference type="SUPFAM" id="SSF109604">
    <property type="entry name" value="HD-domain/PDEase-like"/>
    <property type="match status" value="1"/>
</dbReference>
<dbReference type="SMART" id="SM00448">
    <property type="entry name" value="REC"/>
    <property type="match status" value="1"/>
</dbReference>
<dbReference type="NCBIfam" id="TIGR00277">
    <property type="entry name" value="HDIG"/>
    <property type="match status" value="1"/>
</dbReference>
<evidence type="ECO:0000259" key="4">
    <source>
        <dbReference type="PROSITE" id="PS51832"/>
    </source>
</evidence>
<dbReference type="InterPro" id="IPR037522">
    <property type="entry name" value="HD_GYP_dom"/>
</dbReference>
<dbReference type="SMART" id="SM00471">
    <property type="entry name" value="HDc"/>
    <property type="match status" value="1"/>
</dbReference>
<reference evidence="5 6" key="1">
    <citation type="submission" date="2020-02" db="EMBL/GenBank/DDBJ databases">
        <title>Comparative genomics of sulfur disproportionating microorganisms.</title>
        <authorList>
            <person name="Ward L.M."/>
            <person name="Bertran E."/>
            <person name="Johnston D.T."/>
        </authorList>
    </citation>
    <scope>NUCLEOTIDE SEQUENCE [LARGE SCALE GENOMIC DNA]</scope>
    <source>
        <strain evidence="5 6">DSM 100025</strain>
    </source>
</reference>
<evidence type="ECO:0000313" key="6">
    <source>
        <dbReference type="Proteomes" id="UP000469346"/>
    </source>
</evidence>
<dbReference type="Proteomes" id="UP000469346">
    <property type="component" value="Unassembled WGS sequence"/>
</dbReference>
<proteinExistence type="predicted"/>